<dbReference type="GO" id="GO:0005721">
    <property type="term" value="C:pericentric heterochromatin"/>
    <property type="evidence" value="ECO:0007669"/>
    <property type="project" value="EnsemblFungi"/>
</dbReference>
<dbReference type="VEuPathDB" id="FungiDB:Z518_00585"/>
<comment type="similarity">
    <text evidence="1">Belongs to the DNA2/NAM7 helicase family.</text>
</comment>
<reference evidence="9 10" key="1">
    <citation type="submission" date="2015-01" db="EMBL/GenBank/DDBJ databases">
        <title>The Genome Sequence of Rhinocladiella mackenzie CBS 650.93.</title>
        <authorList>
            <consortium name="The Broad Institute Genomics Platform"/>
            <person name="Cuomo C."/>
            <person name="de Hoog S."/>
            <person name="Gorbushina A."/>
            <person name="Stielow B."/>
            <person name="Teixiera M."/>
            <person name="Abouelleil A."/>
            <person name="Chapman S.B."/>
            <person name="Priest M."/>
            <person name="Young S.K."/>
            <person name="Wortman J."/>
            <person name="Nusbaum C."/>
            <person name="Birren B."/>
        </authorList>
    </citation>
    <scope>NUCLEOTIDE SEQUENCE [LARGE SCALE GENOMIC DNA]</scope>
    <source>
        <strain evidence="9 10">CBS 650.93</strain>
    </source>
</reference>
<keyword evidence="3" id="KW-0378">Hydrolase</keyword>
<gene>
    <name evidence="9" type="ORF">Z518_00585</name>
</gene>
<dbReference type="RefSeq" id="XP_013276641.1">
    <property type="nucleotide sequence ID" value="XM_013421187.1"/>
</dbReference>
<dbReference type="Proteomes" id="UP000053617">
    <property type="component" value="Unassembled WGS sequence"/>
</dbReference>
<dbReference type="SUPFAM" id="SSF52540">
    <property type="entry name" value="P-loop containing nucleoside triphosphate hydrolases"/>
    <property type="match status" value="1"/>
</dbReference>
<dbReference type="GeneID" id="25288656"/>
<evidence type="ECO:0000259" key="8">
    <source>
        <dbReference type="Pfam" id="PF25396"/>
    </source>
</evidence>
<dbReference type="EMBL" id="KN847475">
    <property type="protein sequence ID" value="KIX09505.1"/>
    <property type="molecule type" value="Genomic_DNA"/>
</dbReference>
<dbReference type="AlphaFoldDB" id="A0A0D2JJE0"/>
<dbReference type="GO" id="GO:0031934">
    <property type="term" value="C:mating-type region heterochromatin"/>
    <property type="evidence" value="ECO:0007669"/>
    <property type="project" value="EnsemblFungi"/>
</dbReference>
<dbReference type="Pfam" id="PF25396">
    <property type="entry name" value="ZNFX1"/>
    <property type="match status" value="1"/>
</dbReference>
<dbReference type="Pfam" id="PF13086">
    <property type="entry name" value="AAA_11"/>
    <property type="match status" value="2"/>
</dbReference>
<evidence type="ECO:0000313" key="10">
    <source>
        <dbReference type="Proteomes" id="UP000053617"/>
    </source>
</evidence>
<dbReference type="PANTHER" id="PTHR10887">
    <property type="entry name" value="DNA2/NAM7 HELICASE FAMILY"/>
    <property type="match status" value="1"/>
</dbReference>
<evidence type="ECO:0000259" key="6">
    <source>
        <dbReference type="Pfam" id="PF13086"/>
    </source>
</evidence>
<dbReference type="GO" id="GO:0140727">
    <property type="term" value="P:siRNA-mediated pericentric heterochromatin formation"/>
    <property type="evidence" value="ECO:0007669"/>
    <property type="project" value="EnsemblFungi"/>
</dbReference>
<dbReference type="FunFam" id="3.40.50.300:FF:000326">
    <property type="entry name" value="P-loop containing nucleoside triphosphate hydrolase"/>
    <property type="match status" value="1"/>
</dbReference>
<organism evidence="9 10">
    <name type="scientific">Rhinocladiella mackenziei CBS 650.93</name>
    <dbReference type="NCBI Taxonomy" id="1442369"/>
    <lineage>
        <taxon>Eukaryota</taxon>
        <taxon>Fungi</taxon>
        <taxon>Dikarya</taxon>
        <taxon>Ascomycota</taxon>
        <taxon>Pezizomycotina</taxon>
        <taxon>Eurotiomycetes</taxon>
        <taxon>Chaetothyriomycetidae</taxon>
        <taxon>Chaetothyriales</taxon>
        <taxon>Herpotrichiellaceae</taxon>
        <taxon>Rhinocladiella</taxon>
    </lineage>
</organism>
<dbReference type="CDD" id="cd18808">
    <property type="entry name" value="SF1_C_Upf1"/>
    <property type="match status" value="1"/>
</dbReference>
<dbReference type="InterPro" id="IPR041679">
    <property type="entry name" value="DNA2/NAM7-like_C"/>
</dbReference>
<dbReference type="InterPro" id="IPR045055">
    <property type="entry name" value="DNA2/NAM7-like"/>
</dbReference>
<evidence type="ECO:0000256" key="3">
    <source>
        <dbReference type="ARBA" id="ARBA00022801"/>
    </source>
</evidence>
<proteinExistence type="inferred from homology"/>
<dbReference type="GO" id="GO:0106222">
    <property type="term" value="F:lncRNA binding"/>
    <property type="evidence" value="ECO:0007669"/>
    <property type="project" value="EnsemblFungi"/>
</dbReference>
<evidence type="ECO:0000259" key="7">
    <source>
        <dbReference type="Pfam" id="PF13087"/>
    </source>
</evidence>
<feature type="domain" description="ZNFX1" evidence="8">
    <location>
        <begin position="121"/>
        <end position="231"/>
    </location>
</feature>
<dbReference type="GO" id="GO:0004386">
    <property type="term" value="F:helicase activity"/>
    <property type="evidence" value="ECO:0007669"/>
    <property type="project" value="UniProtKB-KW"/>
</dbReference>
<sequence>MNADLSERFQGGRSPNTRQVLTSALDDGLDLTLNVDIRAYVQKQEQIKPSSDKDAWLSQPEIPTNNELRVAEASFTPNKIVGPYKSKDKYLRTHYTLLREDATGSLRDALHDFKENPATADTKKFSVYDQVHITGYTFSRKGLAARIQFSTNRAGKRISWETSKRLVSGSLVALVKAKDKLNDLKELVVAVVGARPLAGVLCQPPEIDIYFNSPENIQIDPQEEWLMIEAKQGYFEAYRHTLRSLQKLSQETFPLSNEICRLSSAVEPPNYIQESPILDLGAAVNPDKKEEYSTVDVTKPWPPAPKETLDATQWEALQEIITKRLAVIQGPPGTGKTYVSKIAVEILRANRKANDPPIIIAAQTNHALDQLLGHISQFEPNYIRLGGRSTNAEVKKRALFELRQKERIKQIPGGLLGRSISLRVKQSKAMTAILEPLVSPGDDPFSTDRVSGPQTLLQLGVLNTKQAKSLEDGASQWVSTSNTGTGPIQLWLGRAILPFEVKYRHDSYGFKEVEENDLEFEQLRENEGLSGVNDEEDIEMLRGPWIGLEEKFTVQSPSTGDLARASKLLETTSDLWRVPDYLRGPMFSIFQSRAKAAMAERFREAAKAYNNIIKDNLVGKWEQDAIYLQRATIIGMTTTGLSKYRPLVSALKPKIILIEEAAEVLEASVTVACMESLEHLILVGDHQQLQGHCSVQELEGEPFNLNVSLFERLVRNNMPYRTLLLQRRMEPEIRRLLTDLYADLRDHVSVLRREVGSWGMGNIKSFFFDHQWSEYQDELLSTYNEEEAKFIAGFYRHLYKNGISPEAITVLTFYNGQRKQILRELKAYPDLQNFYAKVKTVDGYQGEENDVVILSLVRSNPDGKIGFLANVNRVCVALSRAKYGFYLFGNSRLLMAGSTLWYNVITKLSSNPKRLGTTGTGQRAAVRRLVIRLCLADICVLFGATHIRTKGFNVPKIARKLCPAVTDAITNALGHAFALARNLQSSITLKI</sequence>
<evidence type="ECO:0000256" key="1">
    <source>
        <dbReference type="ARBA" id="ARBA00007913"/>
    </source>
</evidence>
<evidence type="ECO:0000256" key="4">
    <source>
        <dbReference type="ARBA" id="ARBA00022806"/>
    </source>
</evidence>
<dbReference type="InterPro" id="IPR057373">
    <property type="entry name" value="ZNFX1"/>
</dbReference>
<dbReference type="STRING" id="1442369.A0A0D2JJE0"/>
<keyword evidence="5" id="KW-0067">ATP-binding</keyword>
<feature type="domain" description="DNA2/NAM7 helicase helicase" evidence="6">
    <location>
        <begin position="309"/>
        <end position="409"/>
    </location>
</feature>
<name>A0A0D2JJE0_9EURO</name>
<evidence type="ECO:0000313" key="9">
    <source>
        <dbReference type="EMBL" id="KIX09505.1"/>
    </source>
</evidence>
<evidence type="ECO:0008006" key="11">
    <source>
        <dbReference type="Google" id="ProtNLM"/>
    </source>
</evidence>
<dbReference type="InterPro" id="IPR047187">
    <property type="entry name" value="SF1_C_Upf1"/>
</dbReference>
<dbReference type="Gene3D" id="3.40.50.300">
    <property type="entry name" value="P-loop containing nucleotide triphosphate hydrolases"/>
    <property type="match status" value="3"/>
</dbReference>
<keyword evidence="4" id="KW-0347">Helicase</keyword>
<dbReference type="Pfam" id="PF13087">
    <property type="entry name" value="AAA_12"/>
    <property type="match status" value="1"/>
</dbReference>
<evidence type="ECO:0000256" key="5">
    <source>
        <dbReference type="ARBA" id="ARBA00022840"/>
    </source>
</evidence>
<dbReference type="HOGENOM" id="CLU_001066_2_0_1"/>
<keyword evidence="10" id="KW-1185">Reference proteome</keyword>
<feature type="domain" description="DNA2/NAM7 helicase helicase" evidence="6">
    <location>
        <begin position="618"/>
        <end position="690"/>
    </location>
</feature>
<dbReference type="OrthoDB" id="409395at2759"/>
<dbReference type="GO" id="GO:0005524">
    <property type="term" value="F:ATP binding"/>
    <property type="evidence" value="ECO:0007669"/>
    <property type="project" value="UniProtKB-KW"/>
</dbReference>
<accession>A0A0D2JJE0</accession>
<evidence type="ECO:0000256" key="2">
    <source>
        <dbReference type="ARBA" id="ARBA00022741"/>
    </source>
</evidence>
<dbReference type="GO" id="GO:0031380">
    <property type="term" value="C:nuclear RNA-directed RNA polymerase complex"/>
    <property type="evidence" value="ECO:0007669"/>
    <property type="project" value="EnsemblFungi"/>
</dbReference>
<protein>
    <recommendedName>
        <fullName evidence="11">RNA helicase</fullName>
    </recommendedName>
</protein>
<dbReference type="GO" id="GO:0016787">
    <property type="term" value="F:hydrolase activity"/>
    <property type="evidence" value="ECO:0007669"/>
    <property type="project" value="UniProtKB-KW"/>
</dbReference>
<dbReference type="InterPro" id="IPR027417">
    <property type="entry name" value="P-loop_NTPase"/>
</dbReference>
<keyword evidence="2" id="KW-0547">Nucleotide-binding</keyword>
<feature type="domain" description="DNA2/NAM7 helicase-like C-terminal" evidence="7">
    <location>
        <begin position="705"/>
        <end position="891"/>
    </location>
</feature>
<dbReference type="InterPro" id="IPR041677">
    <property type="entry name" value="DNA2/NAM7_AAA_11"/>
</dbReference>
<dbReference type="PANTHER" id="PTHR10887:SF341">
    <property type="entry name" value="NFX1-TYPE ZINC FINGER-CONTAINING PROTEIN 1"/>
    <property type="match status" value="1"/>
</dbReference>